<dbReference type="Gene3D" id="3.30.1330.120">
    <property type="entry name" value="2-methylcitrate dehydratase PrpD"/>
    <property type="match status" value="1"/>
</dbReference>
<name>A0A261RIC4_9BORD</name>
<dbReference type="InterPro" id="IPR036148">
    <property type="entry name" value="MmgE/PrpD_sf"/>
</dbReference>
<gene>
    <name evidence="4" type="ORF">CAL19_04215</name>
</gene>
<feature type="domain" description="MmgE/PrpD C-terminal" evidence="3">
    <location>
        <begin position="271"/>
        <end position="424"/>
    </location>
</feature>
<dbReference type="InterPro" id="IPR005656">
    <property type="entry name" value="MmgE_PrpD"/>
</dbReference>
<dbReference type="RefSeq" id="WP_094796098.1">
    <property type="nucleotide sequence ID" value="NZ_NEVK01000003.1"/>
</dbReference>
<dbReference type="PANTHER" id="PTHR16943:SF8">
    <property type="entry name" value="2-METHYLCITRATE DEHYDRATASE"/>
    <property type="match status" value="1"/>
</dbReference>
<protein>
    <submittedName>
        <fullName evidence="4">MmgE/PrpD family protein</fullName>
    </submittedName>
</protein>
<dbReference type="InterPro" id="IPR045337">
    <property type="entry name" value="MmgE_PrpD_C"/>
</dbReference>
<comment type="caution">
    <text evidence="4">The sequence shown here is derived from an EMBL/GenBank/DDBJ whole genome shotgun (WGS) entry which is preliminary data.</text>
</comment>
<evidence type="ECO:0000256" key="1">
    <source>
        <dbReference type="ARBA" id="ARBA00006174"/>
    </source>
</evidence>
<reference evidence="5" key="1">
    <citation type="submission" date="2017-05" db="EMBL/GenBank/DDBJ databases">
        <title>Complete and WGS of Bordetella genogroups.</title>
        <authorList>
            <person name="Spilker T."/>
            <person name="Lipuma J."/>
        </authorList>
    </citation>
    <scope>NUCLEOTIDE SEQUENCE [LARGE SCALE GENOMIC DNA]</scope>
    <source>
        <strain evidence="5">AU18089</strain>
    </source>
</reference>
<dbReference type="InterPro" id="IPR045336">
    <property type="entry name" value="MmgE_PrpD_N"/>
</dbReference>
<dbReference type="Proteomes" id="UP000216947">
    <property type="component" value="Unassembled WGS sequence"/>
</dbReference>
<dbReference type="AlphaFoldDB" id="A0A261RIC4"/>
<evidence type="ECO:0000313" key="5">
    <source>
        <dbReference type="Proteomes" id="UP000216947"/>
    </source>
</evidence>
<dbReference type="Gene3D" id="1.10.4100.10">
    <property type="entry name" value="2-methylcitrate dehydratase PrpD"/>
    <property type="match status" value="1"/>
</dbReference>
<evidence type="ECO:0000313" key="4">
    <source>
        <dbReference type="EMBL" id="OZI24705.1"/>
    </source>
</evidence>
<organism evidence="4 5">
    <name type="scientific">Bordetella genomosp. 7</name>
    <dbReference type="NCBI Taxonomy" id="1416805"/>
    <lineage>
        <taxon>Bacteria</taxon>
        <taxon>Pseudomonadati</taxon>
        <taxon>Pseudomonadota</taxon>
        <taxon>Betaproteobacteria</taxon>
        <taxon>Burkholderiales</taxon>
        <taxon>Alcaligenaceae</taxon>
        <taxon>Bordetella</taxon>
    </lineage>
</organism>
<dbReference type="EMBL" id="NEVK01000003">
    <property type="protein sequence ID" value="OZI24705.1"/>
    <property type="molecule type" value="Genomic_DNA"/>
</dbReference>
<feature type="domain" description="MmgE/PrpD N-terminal" evidence="2">
    <location>
        <begin position="12"/>
        <end position="250"/>
    </location>
</feature>
<dbReference type="InterPro" id="IPR042188">
    <property type="entry name" value="MmgE/PrpD_sf_2"/>
</dbReference>
<evidence type="ECO:0000259" key="3">
    <source>
        <dbReference type="Pfam" id="PF19305"/>
    </source>
</evidence>
<sequence>MQAGGSAGVSRALAEFVGACRWEDIPGAVRREAHRALLNYFAVALAGAADPTLDIAVQVYGRFAAGRQASLVGRAERTDVLNAAALNAMAANVYDYDDTHSPTIIHPTAPVAAPLFALAQARPMRGDELLLALVLGIEAECRIGLAVSPGHYARGWHITSTCGVFGSAMAAGKRLGLSATALVWALGCASAQAGGLVETLGTMSKSASVGNAARNGLLAALLAQQGFAGPDAPLEGPRGFLSVMGEPPQPDAITRDLGLDWQLLRNTYKPYPCGVVLNPVIDACLALAGDARVADAGLACIERITLTGHPLLRQRTDRPGVTTGRASQVSAQHAVAVTLARGRAGLEEFSDAAAGEPMLRDLGAKVEFRDDAGYSVDAAQVQLTWRDGRQLTRRVDAARGSQARPLSDDELEDKLLALAGGCRPGWDARPLIDALWTLETAPDAAQVMALAAQAATPAGGGRDRDC</sequence>
<dbReference type="GO" id="GO:0016829">
    <property type="term" value="F:lyase activity"/>
    <property type="evidence" value="ECO:0007669"/>
    <property type="project" value="InterPro"/>
</dbReference>
<dbReference type="Pfam" id="PF19305">
    <property type="entry name" value="MmgE_PrpD_C"/>
    <property type="match status" value="1"/>
</dbReference>
<dbReference type="InterPro" id="IPR042183">
    <property type="entry name" value="MmgE/PrpD_sf_1"/>
</dbReference>
<accession>A0A261RIC4</accession>
<dbReference type="SUPFAM" id="SSF103378">
    <property type="entry name" value="2-methylcitrate dehydratase PrpD"/>
    <property type="match status" value="1"/>
</dbReference>
<comment type="similarity">
    <text evidence="1">Belongs to the PrpD family.</text>
</comment>
<evidence type="ECO:0000259" key="2">
    <source>
        <dbReference type="Pfam" id="PF03972"/>
    </source>
</evidence>
<keyword evidence="5" id="KW-1185">Reference proteome</keyword>
<proteinExistence type="inferred from homology"/>
<dbReference type="Pfam" id="PF03972">
    <property type="entry name" value="MmgE_PrpD_N"/>
    <property type="match status" value="1"/>
</dbReference>
<dbReference type="PANTHER" id="PTHR16943">
    <property type="entry name" value="2-METHYLCITRATE DEHYDRATASE-RELATED"/>
    <property type="match status" value="1"/>
</dbReference>